<dbReference type="AlphaFoldDB" id="W5N5K9"/>
<feature type="compositionally biased region" description="Low complexity" evidence="4">
    <location>
        <begin position="283"/>
        <end position="296"/>
    </location>
</feature>
<evidence type="ECO:0000256" key="1">
    <source>
        <dbReference type="ARBA" id="ARBA00022999"/>
    </source>
</evidence>
<dbReference type="eggNOG" id="ENOG502QVV5">
    <property type="taxonomic scope" value="Eukaryota"/>
</dbReference>
<dbReference type="Pfam" id="PF00017">
    <property type="entry name" value="SH2"/>
    <property type="match status" value="1"/>
</dbReference>
<dbReference type="GeneID" id="102689991"/>
<dbReference type="CTD" id="560557"/>
<evidence type="ECO:0000256" key="4">
    <source>
        <dbReference type="SAM" id="MobiDB-lite"/>
    </source>
</evidence>
<dbReference type="OrthoDB" id="10003345at2759"/>
<reference evidence="7" key="1">
    <citation type="submission" date="2011-12" db="EMBL/GenBank/DDBJ databases">
        <title>The Draft Genome of Lepisosteus oculatus.</title>
        <authorList>
            <consortium name="The Broad Institute Genome Assembly &amp; Analysis Group"/>
            <consortium name="Computational R&amp;D Group"/>
            <consortium name="and Sequencing Platform"/>
            <person name="Di Palma F."/>
            <person name="Alfoldi J."/>
            <person name="Johnson J."/>
            <person name="Berlin A."/>
            <person name="Gnerre S."/>
            <person name="Jaffe D."/>
            <person name="MacCallum I."/>
            <person name="Young S."/>
            <person name="Walker B.J."/>
            <person name="Lander E.S."/>
            <person name="Lindblad-Toh K."/>
        </authorList>
    </citation>
    <scope>NUCLEOTIDE SEQUENCE [LARGE SCALE GENOMIC DNA]</scope>
</reference>
<dbReference type="Bgee" id="ENSLOCG00000012928">
    <property type="expression patterns" value="Expressed in ovary and 2 other cell types or tissues"/>
</dbReference>
<sequence>MMQQILQDMYIEPDLLAELNEEQKQILFYKMREEQVRRWAERESHEKNQERQPKTKKSAAGGDKGVQWLLGQDGDVWVWVMGEAPGDKPYEEIVEELMAERARRQAQQEAKELWRAKEAEIEQKFRDAMAKEKARFVAEKWREETEDRRAAKMEEDRIQEELKRREEEERQRGEEEIRRTEERRARELYMSLKQEERGSERDDKEWQEQLRRSKAADEEMKHKARRARDEYKRQSLRAIEKGRVAGLSGLFQKTQLNGAGQGRRHSANIEATPSERSSDTGHAHSAMAAPSAAPPSHTRRGRQSRRHSTSTALQSPANSSPWIRPPRPNSRESVLRWFREEQRPRRAGYERNSNTIAPWFHGIISRQESEALLMNAPEGSFLVRVSERIWGYTLSYRTHSGFKHFLIDASGDYYSFLGVDQNRHATLADLIDFHKEEVITTSGGELLQDPCGQKGSNTDYGGLFQ</sequence>
<dbReference type="FunFam" id="3.30.505.10:FF:000034">
    <property type="entry name" value="SH2 domain-containing protein 4A"/>
    <property type="match status" value="1"/>
</dbReference>
<dbReference type="InParanoid" id="W5N5K9"/>
<dbReference type="CDD" id="cd10351">
    <property type="entry name" value="SH2_SH2D4B"/>
    <property type="match status" value="1"/>
</dbReference>
<organism evidence="6 7">
    <name type="scientific">Lepisosteus oculatus</name>
    <name type="common">Spotted gar</name>
    <dbReference type="NCBI Taxonomy" id="7918"/>
    <lineage>
        <taxon>Eukaryota</taxon>
        <taxon>Metazoa</taxon>
        <taxon>Chordata</taxon>
        <taxon>Craniata</taxon>
        <taxon>Vertebrata</taxon>
        <taxon>Euteleostomi</taxon>
        <taxon>Actinopterygii</taxon>
        <taxon>Neopterygii</taxon>
        <taxon>Holostei</taxon>
        <taxon>Semionotiformes</taxon>
        <taxon>Lepisosteidae</taxon>
        <taxon>Lepisosteus</taxon>
    </lineage>
</organism>
<dbReference type="PROSITE" id="PS50001">
    <property type="entry name" value="SH2"/>
    <property type="match status" value="1"/>
</dbReference>
<dbReference type="InterPro" id="IPR036860">
    <property type="entry name" value="SH2_dom_sf"/>
</dbReference>
<dbReference type="GO" id="GO:0005737">
    <property type="term" value="C:cytoplasm"/>
    <property type="evidence" value="ECO:0000318"/>
    <property type="project" value="GO_Central"/>
</dbReference>
<dbReference type="EMBL" id="AHAT01023191">
    <property type="status" value="NOT_ANNOTATED_CDS"/>
    <property type="molecule type" value="Genomic_DNA"/>
</dbReference>
<proteinExistence type="predicted"/>
<feature type="compositionally biased region" description="Basic residues" evidence="4">
    <location>
        <begin position="297"/>
        <end position="308"/>
    </location>
</feature>
<dbReference type="SMART" id="SM00252">
    <property type="entry name" value="SH2"/>
    <property type="match status" value="1"/>
</dbReference>
<dbReference type="PRINTS" id="PR00401">
    <property type="entry name" value="SH2DOMAIN"/>
</dbReference>
<dbReference type="HOGENOM" id="CLU_029296_1_0_1"/>
<dbReference type="PANTHER" id="PTHR14388:SF7">
    <property type="entry name" value="SH2 DOMAIN-CONTAINING PROTEIN 4B"/>
    <property type="match status" value="1"/>
</dbReference>
<dbReference type="Ensembl" id="ENSLOCT00000015948.1">
    <property type="protein sequence ID" value="ENSLOCP00000015918.1"/>
    <property type="gene ID" value="ENSLOCG00000012928.1"/>
</dbReference>
<evidence type="ECO:0000313" key="6">
    <source>
        <dbReference type="Ensembl" id="ENSLOCP00000015918.1"/>
    </source>
</evidence>
<dbReference type="OMA" id="DHEWKEQ"/>
<dbReference type="SUPFAM" id="SSF55550">
    <property type="entry name" value="SH2 domain"/>
    <property type="match status" value="1"/>
</dbReference>
<evidence type="ECO:0000256" key="2">
    <source>
        <dbReference type="PROSITE-ProRule" id="PRU00191"/>
    </source>
</evidence>
<name>W5N5K9_LEPOC</name>
<keyword evidence="3" id="KW-0175">Coiled coil</keyword>
<dbReference type="InterPro" id="IPR035839">
    <property type="entry name" value="SH2D4B_SH2"/>
</dbReference>
<dbReference type="KEGG" id="loc:102689991"/>
<dbReference type="RefSeq" id="XP_006630995.1">
    <property type="nucleotide sequence ID" value="XM_006630932.2"/>
</dbReference>
<reference evidence="6" key="2">
    <citation type="submission" date="2025-08" db="UniProtKB">
        <authorList>
            <consortium name="Ensembl"/>
        </authorList>
    </citation>
    <scope>IDENTIFICATION</scope>
</reference>
<reference evidence="6" key="3">
    <citation type="submission" date="2025-09" db="UniProtKB">
        <authorList>
            <consortium name="Ensembl"/>
        </authorList>
    </citation>
    <scope>IDENTIFICATION</scope>
</reference>
<dbReference type="InterPro" id="IPR000980">
    <property type="entry name" value="SH2"/>
</dbReference>
<feature type="compositionally biased region" description="Basic and acidic residues" evidence="4">
    <location>
        <begin position="40"/>
        <end position="53"/>
    </location>
</feature>
<dbReference type="PANTHER" id="PTHR14388">
    <property type="entry name" value="T CELL-SPECIFIC ADAPTER PROTEIN TSAD"/>
    <property type="match status" value="1"/>
</dbReference>
<dbReference type="GeneTree" id="ENSGT00940000159732"/>
<feature type="region of interest" description="Disordered" evidence="4">
    <location>
        <begin position="255"/>
        <end position="329"/>
    </location>
</feature>
<feature type="region of interest" description="Disordered" evidence="4">
    <location>
        <begin position="161"/>
        <end position="234"/>
    </location>
</feature>
<evidence type="ECO:0000256" key="3">
    <source>
        <dbReference type="SAM" id="Coils"/>
    </source>
</evidence>
<feature type="coiled-coil region" evidence="3">
    <location>
        <begin position="90"/>
        <end position="119"/>
    </location>
</feature>
<feature type="domain" description="SH2" evidence="5">
    <location>
        <begin position="359"/>
        <end position="451"/>
    </location>
</feature>
<keyword evidence="7" id="KW-1185">Reference proteome</keyword>
<dbReference type="Proteomes" id="UP000018468">
    <property type="component" value="Linkage group LG5"/>
</dbReference>
<accession>W5N5K9</accession>
<dbReference type="Gene3D" id="3.30.505.10">
    <property type="entry name" value="SH2 domain"/>
    <property type="match status" value="1"/>
</dbReference>
<keyword evidence="1 2" id="KW-0727">SH2 domain</keyword>
<evidence type="ECO:0000259" key="5">
    <source>
        <dbReference type="PROSITE" id="PS50001"/>
    </source>
</evidence>
<feature type="region of interest" description="Disordered" evidence="4">
    <location>
        <begin position="40"/>
        <end position="65"/>
    </location>
</feature>
<evidence type="ECO:0000313" key="7">
    <source>
        <dbReference type="Proteomes" id="UP000018468"/>
    </source>
</evidence>
<protein>
    <submittedName>
        <fullName evidence="6">SH2 domain containing 4B</fullName>
    </submittedName>
</protein>
<feature type="compositionally biased region" description="Polar residues" evidence="4">
    <location>
        <begin position="309"/>
        <end position="321"/>
    </location>
</feature>